<keyword evidence="6" id="KW-1003">Cell membrane</keyword>
<feature type="transmembrane region" description="Helical" evidence="6">
    <location>
        <begin position="72"/>
        <end position="90"/>
    </location>
</feature>
<evidence type="ECO:0000256" key="6">
    <source>
        <dbReference type="RuleBase" id="RU363041"/>
    </source>
</evidence>
<dbReference type="Pfam" id="PF01925">
    <property type="entry name" value="TauE"/>
    <property type="match status" value="1"/>
</dbReference>
<organism evidence="7 8">
    <name type="scientific">Mycolicibacterium arenosum</name>
    <dbReference type="NCBI Taxonomy" id="2952157"/>
    <lineage>
        <taxon>Bacteria</taxon>
        <taxon>Bacillati</taxon>
        <taxon>Actinomycetota</taxon>
        <taxon>Actinomycetes</taxon>
        <taxon>Mycobacteriales</taxon>
        <taxon>Mycobacteriaceae</taxon>
        <taxon>Mycolicibacterium</taxon>
    </lineage>
</organism>
<feature type="transmembrane region" description="Helical" evidence="6">
    <location>
        <begin position="249"/>
        <end position="268"/>
    </location>
</feature>
<keyword evidence="4 6" id="KW-1133">Transmembrane helix</keyword>
<dbReference type="PANTHER" id="PTHR43701">
    <property type="entry name" value="MEMBRANE TRANSPORTER PROTEIN MJ0441-RELATED"/>
    <property type="match status" value="1"/>
</dbReference>
<accession>A0ABT1LVR8</accession>
<evidence type="ECO:0000256" key="4">
    <source>
        <dbReference type="ARBA" id="ARBA00022989"/>
    </source>
</evidence>
<evidence type="ECO:0000313" key="7">
    <source>
        <dbReference type="EMBL" id="MCP9270996.1"/>
    </source>
</evidence>
<evidence type="ECO:0000256" key="2">
    <source>
        <dbReference type="ARBA" id="ARBA00009142"/>
    </source>
</evidence>
<feature type="transmembrane region" description="Helical" evidence="6">
    <location>
        <begin position="170"/>
        <end position="191"/>
    </location>
</feature>
<comment type="subcellular location">
    <subcellularLocation>
        <location evidence="6">Cell membrane</location>
        <topology evidence="6">Multi-pass membrane protein</topology>
    </subcellularLocation>
    <subcellularLocation>
        <location evidence="1">Membrane</location>
        <topology evidence="1">Multi-pass membrane protein</topology>
    </subcellularLocation>
</comment>
<evidence type="ECO:0000256" key="5">
    <source>
        <dbReference type="ARBA" id="ARBA00023136"/>
    </source>
</evidence>
<name>A0ABT1LVR8_9MYCO</name>
<dbReference type="PANTHER" id="PTHR43701:SF2">
    <property type="entry name" value="MEMBRANE TRANSPORTER PROTEIN YJNA-RELATED"/>
    <property type="match status" value="1"/>
</dbReference>
<keyword evidence="8" id="KW-1185">Reference proteome</keyword>
<protein>
    <recommendedName>
        <fullName evidence="6">Probable membrane transporter protein</fullName>
    </recommendedName>
</protein>
<comment type="similarity">
    <text evidence="2 6">Belongs to the 4-toluene sulfonate uptake permease (TSUP) (TC 2.A.102) family.</text>
</comment>
<feature type="transmembrane region" description="Helical" evidence="6">
    <location>
        <begin position="198"/>
        <end position="220"/>
    </location>
</feature>
<proteinExistence type="inferred from homology"/>
<keyword evidence="3 6" id="KW-0812">Transmembrane</keyword>
<feature type="transmembrane region" description="Helical" evidence="6">
    <location>
        <begin position="96"/>
        <end position="114"/>
    </location>
</feature>
<dbReference type="InterPro" id="IPR051598">
    <property type="entry name" value="TSUP/Inactive_protease-like"/>
</dbReference>
<dbReference type="InterPro" id="IPR002781">
    <property type="entry name" value="TM_pro_TauE-like"/>
</dbReference>
<reference evidence="7 8" key="1">
    <citation type="submission" date="2022-06" db="EMBL/GenBank/DDBJ databases">
        <title>Mycolicibacterium sp. CAU 1645 isolated from seawater.</title>
        <authorList>
            <person name="Kim W."/>
        </authorList>
    </citation>
    <scope>NUCLEOTIDE SEQUENCE [LARGE SCALE GENOMIC DNA]</scope>
    <source>
        <strain evidence="7 8">CAU 1645</strain>
    </source>
</reference>
<gene>
    <name evidence="7" type="ORF">NM203_02215</name>
</gene>
<comment type="caution">
    <text evidence="7">The sequence shown here is derived from an EMBL/GenBank/DDBJ whole genome shotgun (WGS) entry which is preliminary data.</text>
</comment>
<evidence type="ECO:0000256" key="3">
    <source>
        <dbReference type="ARBA" id="ARBA00022692"/>
    </source>
</evidence>
<dbReference type="RefSeq" id="WP_255057973.1">
    <property type="nucleotide sequence ID" value="NZ_JANDBD010000001.1"/>
</dbReference>
<feature type="transmembrane region" description="Helical" evidence="6">
    <location>
        <begin position="134"/>
        <end position="164"/>
    </location>
</feature>
<dbReference type="Proteomes" id="UP001651690">
    <property type="component" value="Unassembled WGS sequence"/>
</dbReference>
<dbReference type="EMBL" id="JANDBD010000001">
    <property type="protein sequence ID" value="MCP9270996.1"/>
    <property type="molecule type" value="Genomic_DNA"/>
</dbReference>
<feature type="transmembrane region" description="Helical" evidence="6">
    <location>
        <begin position="42"/>
        <end position="60"/>
    </location>
</feature>
<evidence type="ECO:0000256" key="1">
    <source>
        <dbReference type="ARBA" id="ARBA00004141"/>
    </source>
</evidence>
<sequence length="290" mass="28842">MIALTVVLAVFVGIALGLLGGGGSILTVPLLAYVAGMDAKQAIATSLLVVGVTSAVGAISHARAGRVQWRTGLIFGAAGMAGAYAGGLLARFIPGTVLLIGFALMMIATAVAMLRGRREAVGAVAVHRIPVGKVVAEGLVVGLVTGLVGAGGGFLVVPALALLGGLPMPIAVGTSLVVITMKSFAGLGGYLSSVHIDWTVALMVTAAAVVGALIGARLTAMVNPDALRKAFGWFVLAMSSVILAQEIHLAVGAAAAVSTAAAGAMYLACTRTGFCPLRRVFAPRHVGAPG</sequence>
<keyword evidence="5 6" id="KW-0472">Membrane</keyword>
<evidence type="ECO:0000313" key="8">
    <source>
        <dbReference type="Proteomes" id="UP001651690"/>
    </source>
</evidence>